<dbReference type="GO" id="GO:0017061">
    <property type="term" value="F:S-methyl-5-thioadenosine phosphorylase activity"/>
    <property type="evidence" value="ECO:0007669"/>
    <property type="project" value="InterPro"/>
</dbReference>
<evidence type="ECO:0000313" key="7">
    <source>
        <dbReference type="EMBL" id="TVP39535.1"/>
    </source>
</evidence>
<dbReference type="InterPro" id="IPR035994">
    <property type="entry name" value="Nucleoside_phosphorylase_sf"/>
</dbReference>
<feature type="binding site" evidence="5">
    <location>
        <begin position="214"/>
        <end position="216"/>
    </location>
    <ligand>
        <name>substrate</name>
    </ligand>
</feature>
<comment type="caution">
    <text evidence="7">The sequence shown here is derived from an EMBL/GenBank/DDBJ whole genome shotgun (WGS) entry which is preliminary data.</text>
</comment>
<feature type="binding site" evidence="5">
    <location>
        <position position="191"/>
    </location>
    <ligand>
        <name>phosphate</name>
        <dbReference type="ChEBI" id="CHEBI:43474"/>
    </ligand>
</feature>
<dbReference type="NCBIfam" id="NF006334">
    <property type="entry name" value="PRK08564.1"/>
    <property type="match status" value="1"/>
</dbReference>
<comment type="similarity">
    <text evidence="5">Belongs to the PNP/MTAP phosphorylase family. MTAP subfamily.</text>
</comment>
<dbReference type="PANTHER" id="PTHR42679">
    <property type="entry name" value="S-METHYL-5'-THIOADENOSINE PHOSPHORYLASE"/>
    <property type="match status" value="1"/>
</dbReference>
<dbReference type="InterPro" id="IPR018099">
    <property type="entry name" value="Purine_phosphorylase-2_CS"/>
</dbReference>
<dbReference type="UniPathway" id="UPA00606"/>
<feature type="site" description="Important for substrate specificity" evidence="5">
    <location>
        <position position="171"/>
    </location>
</feature>
<evidence type="ECO:0000256" key="3">
    <source>
        <dbReference type="ARBA" id="ARBA00022726"/>
    </source>
</evidence>
<comment type="catalytic activity">
    <reaction evidence="5">
        <text>a purine D-ribonucleoside + phosphate = a purine nucleobase + alpha-D-ribose 1-phosphate</text>
        <dbReference type="Rhea" id="RHEA:19805"/>
        <dbReference type="ChEBI" id="CHEBI:26386"/>
        <dbReference type="ChEBI" id="CHEBI:43474"/>
        <dbReference type="ChEBI" id="CHEBI:57720"/>
        <dbReference type="ChEBI" id="CHEBI:142355"/>
        <dbReference type="EC" id="2.4.2.1"/>
    </reaction>
</comment>
<keyword evidence="8" id="KW-1185">Reference proteome</keyword>
<dbReference type="AlphaFoldDB" id="A0A557SSG5"/>
<feature type="binding site" evidence="5">
    <location>
        <begin position="91"/>
        <end position="92"/>
    </location>
    <ligand>
        <name>phosphate</name>
        <dbReference type="ChEBI" id="CHEBI:43474"/>
    </ligand>
</feature>
<dbReference type="GO" id="GO:0006166">
    <property type="term" value="P:purine ribonucleoside salvage"/>
    <property type="evidence" value="ECO:0007669"/>
    <property type="project" value="UniProtKB-UniRule"/>
</dbReference>
<gene>
    <name evidence="7" type="primary">mtnP</name>
    <name evidence="7" type="ORF">NARC_150129</name>
</gene>
<evidence type="ECO:0000313" key="8">
    <source>
        <dbReference type="Proteomes" id="UP000315289"/>
    </source>
</evidence>
<dbReference type="SUPFAM" id="SSF53167">
    <property type="entry name" value="Purine and uridine phosphorylases"/>
    <property type="match status" value="1"/>
</dbReference>
<proteinExistence type="inferred from homology"/>
<keyword evidence="3 5" id="KW-0660">Purine salvage</keyword>
<feature type="binding site" evidence="5">
    <location>
        <position position="190"/>
    </location>
    <ligand>
        <name>substrate</name>
    </ligand>
</feature>
<dbReference type="Pfam" id="PF01048">
    <property type="entry name" value="PNP_UDP_1"/>
    <property type="match status" value="1"/>
</dbReference>
<keyword evidence="1 5" id="KW-0328">Glycosyltransferase</keyword>
<dbReference type="Gene3D" id="3.40.50.1580">
    <property type="entry name" value="Nucleoside phosphorylase domain"/>
    <property type="match status" value="1"/>
</dbReference>
<dbReference type="HAMAP" id="MF_01963">
    <property type="entry name" value="MTAP"/>
    <property type="match status" value="1"/>
</dbReference>
<evidence type="ECO:0000259" key="6">
    <source>
        <dbReference type="Pfam" id="PF01048"/>
    </source>
</evidence>
<comment type="subunit">
    <text evidence="4 5">Homohexamer. Dimer of a homotrimer.</text>
</comment>
<reference evidence="7 8" key="1">
    <citation type="journal article" date="2019" name="Front. Microbiol.">
        <title>Ammonia Oxidation by the Arctic Terrestrial Thaumarchaeote Candidatus Nitrosocosmicus arcticus Is Stimulated by Increasing Temperatures.</title>
        <authorList>
            <person name="Alves R.J.E."/>
            <person name="Kerou M."/>
            <person name="Zappe A."/>
            <person name="Bittner R."/>
            <person name="Abby S.S."/>
            <person name="Schmidt H.A."/>
            <person name="Pfeifer K."/>
            <person name="Schleper C."/>
        </authorList>
    </citation>
    <scope>NUCLEOTIDE SEQUENCE [LARGE SCALE GENOMIC DNA]</scope>
    <source>
        <strain evidence="7 8">Kfb</strain>
    </source>
</reference>
<evidence type="ECO:0000256" key="2">
    <source>
        <dbReference type="ARBA" id="ARBA00022679"/>
    </source>
</evidence>
<feature type="binding site" evidence="5">
    <location>
        <begin position="58"/>
        <end position="59"/>
    </location>
    <ligand>
        <name>phosphate</name>
        <dbReference type="ChEBI" id="CHEBI:43474"/>
    </ligand>
</feature>
<feature type="binding site" evidence="5">
    <location>
        <position position="16"/>
    </location>
    <ligand>
        <name>phosphate</name>
        <dbReference type="ChEBI" id="CHEBI:43474"/>
    </ligand>
</feature>
<comment type="pathway">
    <text evidence="5">Purine metabolism; purine nucleoside salvage.</text>
</comment>
<name>A0A557SSG5_9ARCH</name>
<dbReference type="EC" id="2.4.2.1" evidence="5"/>
<keyword evidence="2 5" id="KW-0808">Transferase</keyword>
<dbReference type="PROSITE" id="PS01240">
    <property type="entry name" value="PNP_MTAP_2"/>
    <property type="match status" value="1"/>
</dbReference>
<accession>A0A557SSG5</accession>
<feature type="site" description="Important for substrate specificity" evidence="5">
    <location>
        <position position="225"/>
    </location>
</feature>
<dbReference type="InterPro" id="IPR010044">
    <property type="entry name" value="MTAP"/>
</dbReference>
<dbReference type="CDD" id="cd09010">
    <property type="entry name" value="MTAP_SsMTAPII_like_MTIP"/>
    <property type="match status" value="1"/>
</dbReference>
<evidence type="ECO:0000256" key="4">
    <source>
        <dbReference type="ARBA" id="ARBA00063054"/>
    </source>
</evidence>
<dbReference type="Proteomes" id="UP000315289">
    <property type="component" value="Unassembled WGS sequence"/>
</dbReference>
<protein>
    <recommendedName>
        <fullName evidence="5">Purine nucleoside phosphorylase</fullName>
        <shortName evidence="5">PNP</shortName>
        <ecNumber evidence="5">2.4.2.1</ecNumber>
    </recommendedName>
</protein>
<organism evidence="7 8">
    <name type="scientific">Candidatus Nitrosocosmicus arcticus</name>
    <dbReference type="NCBI Taxonomy" id="2035267"/>
    <lineage>
        <taxon>Archaea</taxon>
        <taxon>Nitrososphaerota</taxon>
        <taxon>Nitrososphaeria</taxon>
        <taxon>Nitrososphaerales</taxon>
        <taxon>Nitrososphaeraceae</taxon>
        <taxon>Candidatus Nitrosocosmicus</taxon>
    </lineage>
</organism>
<dbReference type="EMBL" id="VOAH01000015">
    <property type="protein sequence ID" value="TVP39535.1"/>
    <property type="molecule type" value="Genomic_DNA"/>
</dbReference>
<dbReference type="NCBIfam" id="TIGR01694">
    <property type="entry name" value="MTAP"/>
    <property type="match status" value="1"/>
</dbReference>
<evidence type="ECO:0000256" key="1">
    <source>
        <dbReference type="ARBA" id="ARBA00022676"/>
    </source>
</evidence>
<dbReference type="GO" id="GO:0005829">
    <property type="term" value="C:cytosol"/>
    <property type="evidence" value="ECO:0007669"/>
    <property type="project" value="TreeGrafter"/>
</dbReference>
<dbReference type="FunFam" id="3.40.50.1580:FF:000012">
    <property type="entry name" value="Probable 6-oxopurine nucleoside phosphorylase"/>
    <property type="match status" value="1"/>
</dbReference>
<dbReference type="GO" id="GO:0019509">
    <property type="term" value="P:L-methionine salvage from methylthioadenosine"/>
    <property type="evidence" value="ECO:0007669"/>
    <property type="project" value="TreeGrafter"/>
</dbReference>
<sequence length="268" mass="30010">MLAMDKSVGMAIIGGTGIYDPHLFKIEQQINPHTPYGPTSDAIIIGKFENQRIAFLPRHGKGHRIPPHMINYQANIWALKELGVKRIIAPSAVGSLDYEIKPGDVMLPDQFLDLTKKRAYTFYDGPKVCHISVADPFCVDLRNIVSNCINDLGIRVHTKGTYVCIEGPRFSTRAESKIYRDVFRANIIGMTLVPECILARECEICYLSVSTITDYDVWADQPVSSREIIETLNKNVETTRNILEKVIPMIPEEQNNCSCGTALKDAVL</sequence>
<evidence type="ECO:0000256" key="5">
    <source>
        <dbReference type="HAMAP-Rule" id="MF_01963"/>
    </source>
</evidence>
<feature type="domain" description="Nucleoside phosphorylase" evidence="6">
    <location>
        <begin position="11"/>
        <end position="247"/>
    </location>
</feature>
<comment type="function">
    <text evidence="5">Purine nucleoside phosphorylase involved in purine salvage.</text>
</comment>
<comment type="miscellaneous">
    <text evidence="5">Although this enzyme belongs to the family of MTA phosphorylases based on sequence homology, it lacks several conserved amino acids in the substrate binding pocket that confer specificity towards MTA.</text>
</comment>
<dbReference type="InterPro" id="IPR000845">
    <property type="entry name" value="Nucleoside_phosphorylase_d"/>
</dbReference>
<dbReference type="PANTHER" id="PTHR42679:SF3">
    <property type="entry name" value="S-METHYL-5'-THIOADENOSINE PHOSPHORYLASE"/>
    <property type="match status" value="1"/>
</dbReference>